<comment type="caution">
    <text evidence="1">The sequence shown here is derived from an EMBL/GenBank/DDBJ whole genome shotgun (WGS) entry which is preliminary data.</text>
</comment>
<evidence type="ECO:0000313" key="1">
    <source>
        <dbReference type="EMBL" id="GAH96971.1"/>
    </source>
</evidence>
<dbReference type="EMBL" id="BARU01047164">
    <property type="protein sequence ID" value="GAH96971.1"/>
    <property type="molecule type" value="Genomic_DNA"/>
</dbReference>
<name>X1JQH4_9ZZZZ</name>
<accession>X1JQH4</accession>
<feature type="non-terminal residue" evidence="1">
    <location>
        <position position="102"/>
    </location>
</feature>
<sequence>MQLWVTATNPNPADEATDVCRKVVLSWAPGEYADKHDVYFGTDFNDVNDANNLDPRGPGEMYRAQQYANSYPVPETLDFGQTYYWRIDEVNAPPDEDTIFKG</sequence>
<dbReference type="AlphaFoldDB" id="X1JQH4"/>
<gene>
    <name evidence="1" type="ORF">S03H2_70798</name>
</gene>
<reference evidence="1" key="1">
    <citation type="journal article" date="2014" name="Front. Microbiol.">
        <title>High frequency of phylogenetically diverse reductive dehalogenase-homologous genes in deep subseafloor sedimentary metagenomes.</title>
        <authorList>
            <person name="Kawai M."/>
            <person name="Futagami T."/>
            <person name="Toyoda A."/>
            <person name="Takaki Y."/>
            <person name="Nishi S."/>
            <person name="Hori S."/>
            <person name="Arai W."/>
            <person name="Tsubouchi T."/>
            <person name="Morono Y."/>
            <person name="Uchiyama I."/>
            <person name="Ito T."/>
            <person name="Fujiyama A."/>
            <person name="Inagaki F."/>
            <person name="Takami H."/>
        </authorList>
    </citation>
    <scope>NUCLEOTIDE SEQUENCE</scope>
    <source>
        <strain evidence="1">Expedition CK06-06</strain>
    </source>
</reference>
<dbReference type="InterPro" id="IPR013783">
    <property type="entry name" value="Ig-like_fold"/>
</dbReference>
<protein>
    <submittedName>
        <fullName evidence="1">Uncharacterized protein</fullName>
    </submittedName>
</protein>
<organism evidence="1">
    <name type="scientific">marine sediment metagenome</name>
    <dbReference type="NCBI Taxonomy" id="412755"/>
    <lineage>
        <taxon>unclassified sequences</taxon>
        <taxon>metagenomes</taxon>
        <taxon>ecological metagenomes</taxon>
    </lineage>
</organism>
<dbReference type="Gene3D" id="2.60.40.10">
    <property type="entry name" value="Immunoglobulins"/>
    <property type="match status" value="1"/>
</dbReference>
<proteinExistence type="predicted"/>